<accession>A0A0A8YVD9</accession>
<reference evidence="1" key="1">
    <citation type="submission" date="2014-09" db="EMBL/GenBank/DDBJ databases">
        <authorList>
            <person name="Magalhaes I.L.F."/>
            <person name="Oliveira U."/>
            <person name="Santos F.R."/>
            <person name="Vidigal T.H.D.A."/>
            <person name="Brescovit A.D."/>
            <person name="Santos A.J."/>
        </authorList>
    </citation>
    <scope>NUCLEOTIDE SEQUENCE</scope>
    <source>
        <tissue evidence="1">Shoot tissue taken approximately 20 cm above the soil surface</tissue>
    </source>
</reference>
<dbReference type="AlphaFoldDB" id="A0A0A8YVD9"/>
<reference evidence="1" key="2">
    <citation type="journal article" date="2015" name="Data Brief">
        <title>Shoot transcriptome of the giant reed, Arundo donax.</title>
        <authorList>
            <person name="Barrero R.A."/>
            <person name="Guerrero F.D."/>
            <person name="Moolhuijzen P."/>
            <person name="Goolsby J.A."/>
            <person name="Tidwell J."/>
            <person name="Bellgard S.E."/>
            <person name="Bellgard M.I."/>
        </authorList>
    </citation>
    <scope>NUCLEOTIDE SEQUENCE</scope>
    <source>
        <tissue evidence="1">Shoot tissue taken approximately 20 cm above the soil surface</tissue>
    </source>
</reference>
<name>A0A0A8YVD9_ARUDO</name>
<organism evidence="1">
    <name type="scientific">Arundo donax</name>
    <name type="common">Giant reed</name>
    <name type="synonym">Donax arundinaceus</name>
    <dbReference type="NCBI Taxonomy" id="35708"/>
    <lineage>
        <taxon>Eukaryota</taxon>
        <taxon>Viridiplantae</taxon>
        <taxon>Streptophyta</taxon>
        <taxon>Embryophyta</taxon>
        <taxon>Tracheophyta</taxon>
        <taxon>Spermatophyta</taxon>
        <taxon>Magnoliopsida</taxon>
        <taxon>Liliopsida</taxon>
        <taxon>Poales</taxon>
        <taxon>Poaceae</taxon>
        <taxon>PACMAD clade</taxon>
        <taxon>Arundinoideae</taxon>
        <taxon>Arundineae</taxon>
        <taxon>Arundo</taxon>
    </lineage>
</organism>
<protein>
    <submittedName>
        <fullName evidence="1">Uncharacterized protein</fullName>
    </submittedName>
</protein>
<dbReference type="EMBL" id="GBRH01268502">
    <property type="protein sequence ID" value="JAD29393.1"/>
    <property type="molecule type" value="Transcribed_RNA"/>
</dbReference>
<evidence type="ECO:0000313" key="1">
    <source>
        <dbReference type="EMBL" id="JAD29393.1"/>
    </source>
</evidence>
<proteinExistence type="predicted"/>
<sequence length="37" mass="4376">MNHSRIIAILIISCQTINHLSTPEHNQHHLMRKLVYL</sequence>